<dbReference type="InterPro" id="IPR013166">
    <property type="entry name" value="Citrate_lyase_ligase_C"/>
</dbReference>
<comment type="caution">
    <text evidence="5">The sequence shown here is derived from an EMBL/GenBank/DDBJ whole genome shotgun (WGS) entry which is preliminary data.</text>
</comment>
<dbReference type="Proteomes" id="UP001519292">
    <property type="component" value="Unassembled WGS sequence"/>
</dbReference>
<proteinExistence type="predicted"/>
<keyword evidence="6" id="KW-1185">Reference proteome</keyword>
<evidence type="ECO:0000259" key="4">
    <source>
        <dbReference type="SMART" id="SM00764"/>
    </source>
</evidence>
<comment type="catalytic activity">
    <reaction evidence="3">
        <text>holo-[citrate lyase ACP] + acetate + ATP = acetyl-[citrate lyase ACP] + AMP + diphosphate</text>
        <dbReference type="Rhea" id="RHEA:23788"/>
        <dbReference type="Rhea" id="RHEA-COMP:10158"/>
        <dbReference type="Rhea" id="RHEA-COMP:13710"/>
        <dbReference type="ChEBI" id="CHEBI:30089"/>
        <dbReference type="ChEBI" id="CHEBI:30616"/>
        <dbReference type="ChEBI" id="CHEBI:33019"/>
        <dbReference type="ChEBI" id="CHEBI:82683"/>
        <dbReference type="ChEBI" id="CHEBI:137976"/>
        <dbReference type="ChEBI" id="CHEBI:456215"/>
        <dbReference type="EC" id="6.2.1.22"/>
    </reaction>
</comment>
<dbReference type="GO" id="GO:0008771">
    <property type="term" value="F:[citrate (pro-3S)-lyase] ligase activity"/>
    <property type="evidence" value="ECO:0007669"/>
    <property type="project" value="UniProtKB-EC"/>
</dbReference>
<dbReference type="SUPFAM" id="SSF52374">
    <property type="entry name" value="Nucleotidylyl transferase"/>
    <property type="match status" value="1"/>
</dbReference>
<dbReference type="PANTHER" id="PTHR40599">
    <property type="entry name" value="[CITRATE [PRO-3S]-LYASE] LIGASE"/>
    <property type="match status" value="1"/>
</dbReference>
<comment type="function">
    <text evidence="3">Acetylation of prosthetic group (2-(5''-phosphoribosyl)-3'-dephosphocoenzyme-A) of the gamma subunit of citrate lyase.</text>
</comment>
<dbReference type="InterPro" id="IPR005216">
    <property type="entry name" value="Citrate_lyase_ligase"/>
</dbReference>
<evidence type="ECO:0000313" key="5">
    <source>
        <dbReference type="EMBL" id="MBP2057680.1"/>
    </source>
</evidence>
<evidence type="ECO:0000256" key="2">
    <source>
        <dbReference type="ARBA" id="ARBA00022840"/>
    </source>
</evidence>
<dbReference type="PANTHER" id="PTHR40599:SF1">
    <property type="entry name" value="[CITRATE [PRO-3S]-LYASE] LIGASE"/>
    <property type="match status" value="1"/>
</dbReference>
<keyword evidence="2 3" id="KW-0067">ATP-binding</keyword>
<accession>A0ABS4MDB6</accession>
<dbReference type="NCBIfam" id="TIGR00124">
    <property type="entry name" value="cit_ly_ligase"/>
    <property type="match status" value="1"/>
</dbReference>
<evidence type="ECO:0000256" key="1">
    <source>
        <dbReference type="ARBA" id="ARBA00022741"/>
    </source>
</evidence>
<protein>
    <recommendedName>
        <fullName evidence="3">[Citrate [pro-3S]-lyase] ligase</fullName>
        <ecNumber evidence="3">6.2.1.22</ecNumber>
    </recommendedName>
</protein>
<dbReference type="InterPro" id="IPR014729">
    <property type="entry name" value="Rossmann-like_a/b/a_fold"/>
</dbReference>
<organism evidence="5 6">
    <name type="scientific">Lactobacillus colini</name>
    <dbReference type="NCBI Taxonomy" id="1819254"/>
    <lineage>
        <taxon>Bacteria</taxon>
        <taxon>Bacillati</taxon>
        <taxon>Bacillota</taxon>
        <taxon>Bacilli</taxon>
        <taxon>Lactobacillales</taxon>
        <taxon>Lactobacillaceae</taxon>
        <taxon>Lactobacillus</taxon>
    </lineage>
</organism>
<keyword evidence="1 3" id="KW-0547">Nucleotide-binding</keyword>
<evidence type="ECO:0000313" key="6">
    <source>
        <dbReference type="Proteomes" id="UP001519292"/>
    </source>
</evidence>
<dbReference type="InterPro" id="IPR004821">
    <property type="entry name" value="Cyt_trans-like"/>
</dbReference>
<keyword evidence="3 5" id="KW-0436">Ligase</keyword>
<dbReference type="EMBL" id="JAGGLU010000003">
    <property type="protein sequence ID" value="MBP2057680.1"/>
    <property type="molecule type" value="Genomic_DNA"/>
</dbReference>
<name>A0ABS4MDB6_9LACO</name>
<dbReference type="NCBIfam" id="TIGR00125">
    <property type="entry name" value="cyt_tran_rel"/>
    <property type="match status" value="1"/>
</dbReference>
<dbReference type="Gene3D" id="3.40.50.620">
    <property type="entry name" value="HUPs"/>
    <property type="match status" value="1"/>
</dbReference>
<dbReference type="Pfam" id="PF08218">
    <property type="entry name" value="Citrate_ly_lig"/>
    <property type="match status" value="1"/>
</dbReference>
<dbReference type="RefSeq" id="WP_209686421.1">
    <property type="nucleotide sequence ID" value="NZ_JAGGLU010000003.1"/>
</dbReference>
<gene>
    <name evidence="5" type="ORF">J2Z60_000851</name>
</gene>
<sequence length="351" mass="39957">MERVVDLHLTDNATRKKWQSFLEQLDLHNFSEREVESIDHTIGLIDEDGKLVATGSTSGNVLKYLGVCNKDAVQGQRFNQIVTALQQYLFSEKIFHFFVFTKKKYSQSFQHLNFRELAATDQAAFLESGMPGIDDYLESLPQDPSQKDKRIAAVVMNANPFTLGHRYLVETASKENDIVYVFVVKTDASLFSAHERIRLVKDGLSDLDNVCVVSSQDYQVSKATFPAYFLKSPDDLIKEQTAIDALVFKNWLAPKLNITSRYLGQEPFSKTTERYNESLIKILEPKIKVKVLNRLTEDDKIITATEVRKLIKNNDLAGIEELVPATTFNFIKVHLTELQTRIKKGKQINGN</sequence>
<dbReference type="SMART" id="SM00764">
    <property type="entry name" value="Citrate_ly_lig"/>
    <property type="match status" value="1"/>
</dbReference>
<evidence type="ECO:0000256" key="3">
    <source>
        <dbReference type="PIRNR" id="PIRNR005751"/>
    </source>
</evidence>
<dbReference type="PIRSF" id="PIRSF005751">
    <property type="entry name" value="Acet_citr_lig"/>
    <property type="match status" value="1"/>
</dbReference>
<dbReference type="EC" id="6.2.1.22" evidence="3"/>
<feature type="domain" description="Citrate lyase ligase C-terminal" evidence="4">
    <location>
        <begin position="151"/>
        <end position="331"/>
    </location>
</feature>
<reference evidence="5 6" key="1">
    <citation type="submission" date="2021-03" db="EMBL/GenBank/DDBJ databases">
        <title>Genomic Encyclopedia of Type Strains, Phase IV (KMG-IV): sequencing the most valuable type-strain genomes for metagenomic binning, comparative biology and taxonomic classification.</title>
        <authorList>
            <person name="Goeker M."/>
        </authorList>
    </citation>
    <scope>NUCLEOTIDE SEQUENCE [LARGE SCALE GENOMIC DNA]</scope>
    <source>
        <strain evidence="5 6">DSM 101872</strain>
    </source>
</reference>